<evidence type="ECO:0000313" key="2">
    <source>
        <dbReference type="EMBL" id="MCI63985.1"/>
    </source>
</evidence>
<name>A0A392TVZ3_9FABA</name>
<reference evidence="2 3" key="1">
    <citation type="journal article" date="2018" name="Front. Plant Sci.">
        <title>Red Clover (Trifolium pratense) and Zigzag Clover (T. medium) - A Picture of Genomic Similarities and Differences.</title>
        <authorList>
            <person name="Dluhosova J."/>
            <person name="Istvanek J."/>
            <person name="Nedelnik J."/>
            <person name="Repkova J."/>
        </authorList>
    </citation>
    <scope>NUCLEOTIDE SEQUENCE [LARGE SCALE GENOMIC DNA]</scope>
    <source>
        <strain evidence="3">cv. 10/8</strain>
        <tissue evidence="2">Leaf</tissue>
    </source>
</reference>
<comment type="caution">
    <text evidence="2">The sequence shown here is derived from an EMBL/GenBank/DDBJ whole genome shotgun (WGS) entry which is preliminary data.</text>
</comment>
<organism evidence="2 3">
    <name type="scientific">Trifolium medium</name>
    <dbReference type="NCBI Taxonomy" id="97028"/>
    <lineage>
        <taxon>Eukaryota</taxon>
        <taxon>Viridiplantae</taxon>
        <taxon>Streptophyta</taxon>
        <taxon>Embryophyta</taxon>
        <taxon>Tracheophyta</taxon>
        <taxon>Spermatophyta</taxon>
        <taxon>Magnoliopsida</taxon>
        <taxon>eudicotyledons</taxon>
        <taxon>Gunneridae</taxon>
        <taxon>Pentapetalae</taxon>
        <taxon>rosids</taxon>
        <taxon>fabids</taxon>
        <taxon>Fabales</taxon>
        <taxon>Fabaceae</taxon>
        <taxon>Papilionoideae</taxon>
        <taxon>50 kb inversion clade</taxon>
        <taxon>NPAAA clade</taxon>
        <taxon>Hologalegina</taxon>
        <taxon>IRL clade</taxon>
        <taxon>Trifolieae</taxon>
        <taxon>Trifolium</taxon>
    </lineage>
</organism>
<accession>A0A392TVZ3</accession>
<feature type="region of interest" description="Disordered" evidence="1">
    <location>
        <begin position="1"/>
        <end position="21"/>
    </location>
</feature>
<dbReference type="EMBL" id="LXQA010647114">
    <property type="protein sequence ID" value="MCI63985.1"/>
    <property type="molecule type" value="Genomic_DNA"/>
</dbReference>
<evidence type="ECO:0000256" key="1">
    <source>
        <dbReference type="SAM" id="MobiDB-lite"/>
    </source>
</evidence>
<protein>
    <submittedName>
        <fullName evidence="2">Uncharacterized protein</fullName>
    </submittedName>
</protein>
<evidence type="ECO:0000313" key="3">
    <source>
        <dbReference type="Proteomes" id="UP000265520"/>
    </source>
</evidence>
<keyword evidence="3" id="KW-1185">Reference proteome</keyword>
<dbReference type="Proteomes" id="UP000265520">
    <property type="component" value="Unassembled WGS sequence"/>
</dbReference>
<sequence>MLMSLLKEGKKQNGEFPIAYL</sequence>
<proteinExistence type="predicted"/>
<dbReference type="AlphaFoldDB" id="A0A392TVZ3"/>